<evidence type="ECO:0000313" key="2">
    <source>
        <dbReference type="EMBL" id="ROR28112.1"/>
    </source>
</evidence>
<sequence length="74" mass="8722">MWREGSIKVHNSIIHYWVKHFEEGSIFGIDEGRISKLMLERNGKIIANYDRGWDVEPIDEDTEIALAILKMEYN</sequence>
<dbReference type="AlphaFoldDB" id="A0A3N1XSE4"/>
<dbReference type="RefSeq" id="WP_123609299.1">
    <property type="nucleotide sequence ID" value="NZ_RJVG01000005.1"/>
</dbReference>
<dbReference type="EMBL" id="RJVG01000005">
    <property type="protein sequence ID" value="ROR28112.1"/>
    <property type="molecule type" value="Genomic_DNA"/>
</dbReference>
<name>A0A3N1XSE4_9FIRM</name>
<organism evidence="2 3">
    <name type="scientific">Mobilisporobacter senegalensis</name>
    <dbReference type="NCBI Taxonomy" id="1329262"/>
    <lineage>
        <taxon>Bacteria</taxon>
        <taxon>Bacillati</taxon>
        <taxon>Bacillota</taxon>
        <taxon>Clostridia</taxon>
        <taxon>Lachnospirales</taxon>
        <taxon>Lachnospiraceae</taxon>
        <taxon>Mobilisporobacter</taxon>
    </lineage>
</organism>
<dbReference type="OrthoDB" id="1669335at2"/>
<protein>
    <recommendedName>
        <fullName evidence="1">DUF7678 domain-containing protein</fullName>
    </recommendedName>
</protein>
<keyword evidence="3" id="KW-1185">Reference proteome</keyword>
<gene>
    <name evidence="2" type="ORF">EDD66_10550</name>
</gene>
<dbReference type="Pfam" id="PF24726">
    <property type="entry name" value="DUF7678"/>
    <property type="match status" value="1"/>
</dbReference>
<accession>A0A3N1XSE4</accession>
<comment type="caution">
    <text evidence="2">The sequence shown here is derived from an EMBL/GenBank/DDBJ whole genome shotgun (WGS) entry which is preliminary data.</text>
</comment>
<feature type="domain" description="DUF7678" evidence="1">
    <location>
        <begin position="1"/>
        <end position="74"/>
    </location>
</feature>
<proteinExistence type="predicted"/>
<evidence type="ECO:0000313" key="3">
    <source>
        <dbReference type="Proteomes" id="UP000273083"/>
    </source>
</evidence>
<reference evidence="2 3" key="1">
    <citation type="submission" date="2018-11" db="EMBL/GenBank/DDBJ databases">
        <title>Genomic Encyclopedia of Type Strains, Phase IV (KMG-IV): sequencing the most valuable type-strain genomes for metagenomic binning, comparative biology and taxonomic classification.</title>
        <authorList>
            <person name="Goeker M."/>
        </authorList>
    </citation>
    <scope>NUCLEOTIDE SEQUENCE [LARGE SCALE GENOMIC DNA]</scope>
    <source>
        <strain evidence="2 3">DSM 26537</strain>
    </source>
</reference>
<dbReference type="Proteomes" id="UP000273083">
    <property type="component" value="Unassembled WGS sequence"/>
</dbReference>
<evidence type="ECO:0000259" key="1">
    <source>
        <dbReference type="Pfam" id="PF24726"/>
    </source>
</evidence>
<dbReference type="InterPro" id="IPR056095">
    <property type="entry name" value="DUF7678"/>
</dbReference>